<dbReference type="Pfam" id="PF13894">
    <property type="entry name" value="zf-C2H2_4"/>
    <property type="match status" value="1"/>
</dbReference>
<evidence type="ECO:0000256" key="1">
    <source>
        <dbReference type="ARBA" id="ARBA00004123"/>
    </source>
</evidence>
<feature type="domain" description="C2H2-type" evidence="8">
    <location>
        <begin position="99"/>
        <end position="127"/>
    </location>
</feature>
<keyword evidence="5" id="KW-0862">Zinc</keyword>
<organism>
    <name type="scientific">Branchiostoma floridae</name>
    <name type="common">Florida lancelet</name>
    <name type="synonym">Amphioxus</name>
    <dbReference type="NCBI Taxonomy" id="7739"/>
    <lineage>
        <taxon>Eukaryota</taxon>
        <taxon>Metazoa</taxon>
        <taxon>Chordata</taxon>
        <taxon>Cephalochordata</taxon>
        <taxon>Leptocardii</taxon>
        <taxon>Amphioxiformes</taxon>
        <taxon>Branchiostomatidae</taxon>
        <taxon>Branchiostoma</taxon>
    </lineage>
</organism>
<dbReference type="PROSITE" id="PS00028">
    <property type="entry name" value="ZINC_FINGER_C2H2_1"/>
    <property type="match status" value="5"/>
</dbReference>
<accession>C3Z2L3</accession>
<gene>
    <name evidence="9" type="ORF">BRAFLDRAFT_203339</name>
</gene>
<keyword evidence="3" id="KW-0677">Repeat</keyword>
<dbReference type="Pfam" id="PF00096">
    <property type="entry name" value="zf-C2H2"/>
    <property type="match status" value="2"/>
</dbReference>
<proteinExistence type="predicted"/>
<feature type="non-terminal residue" evidence="9">
    <location>
        <position position="1"/>
    </location>
</feature>
<evidence type="ECO:0000313" key="9">
    <source>
        <dbReference type="EMBL" id="EEN53264.1"/>
    </source>
</evidence>
<dbReference type="PANTHER" id="PTHR24379:SF127">
    <property type="entry name" value="BLOODY FINGERS-RELATED"/>
    <property type="match status" value="1"/>
</dbReference>
<evidence type="ECO:0000256" key="5">
    <source>
        <dbReference type="ARBA" id="ARBA00022833"/>
    </source>
</evidence>
<dbReference type="GO" id="GO:0008270">
    <property type="term" value="F:zinc ion binding"/>
    <property type="evidence" value="ECO:0007669"/>
    <property type="project" value="UniProtKB-KW"/>
</dbReference>
<evidence type="ECO:0000256" key="3">
    <source>
        <dbReference type="ARBA" id="ARBA00022737"/>
    </source>
</evidence>
<evidence type="ECO:0000256" key="7">
    <source>
        <dbReference type="PROSITE-ProRule" id="PRU00042"/>
    </source>
</evidence>
<dbReference type="Gene3D" id="3.30.160.60">
    <property type="entry name" value="Classic Zinc Finger"/>
    <property type="match status" value="4"/>
</dbReference>
<name>C3Z2L3_BRAFL</name>
<dbReference type="InParanoid" id="C3Z2L3"/>
<evidence type="ECO:0000256" key="2">
    <source>
        <dbReference type="ARBA" id="ARBA00022723"/>
    </source>
</evidence>
<dbReference type="Pfam" id="PF13912">
    <property type="entry name" value="zf-C2H2_6"/>
    <property type="match status" value="1"/>
</dbReference>
<dbReference type="SUPFAM" id="SSF57667">
    <property type="entry name" value="beta-beta-alpha zinc fingers"/>
    <property type="match status" value="4"/>
</dbReference>
<dbReference type="AlphaFoldDB" id="C3Z2L3"/>
<keyword evidence="6" id="KW-0539">Nucleus</keyword>
<dbReference type="EMBL" id="GG666574">
    <property type="protein sequence ID" value="EEN53264.1"/>
    <property type="molecule type" value="Genomic_DNA"/>
</dbReference>
<dbReference type="FunFam" id="3.30.160.60:FF:000145">
    <property type="entry name" value="Zinc finger protein 574"/>
    <property type="match status" value="1"/>
</dbReference>
<feature type="domain" description="C2H2-type" evidence="8">
    <location>
        <begin position="212"/>
        <end position="237"/>
    </location>
</feature>
<reference evidence="9" key="1">
    <citation type="journal article" date="2008" name="Nature">
        <title>The amphioxus genome and the evolution of the chordate karyotype.</title>
        <authorList>
            <consortium name="US DOE Joint Genome Institute (JGI-PGF)"/>
            <person name="Putnam N.H."/>
            <person name="Butts T."/>
            <person name="Ferrier D.E.K."/>
            <person name="Furlong R.F."/>
            <person name="Hellsten U."/>
            <person name="Kawashima T."/>
            <person name="Robinson-Rechavi M."/>
            <person name="Shoguchi E."/>
            <person name="Terry A."/>
            <person name="Yu J.-K."/>
            <person name="Benito-Gutierrez E.L."/>
            <person name="Dubchak I."/>
            <person name="Garcia-Fernandez J."/>
            <person name="Gibson-Brown J.J."/>
            <person name="Grigoriev I.V."/>
            <person name="Horton A.C."/>
            <person name="de Jong P.J."/>
            <person name="Jurka J."/>
            <person name="Kapitonov V.V."/>
            <person name="Kohara Y."/>
            <person name="Kuroki Y."/>
            <person name="Lindquist E."/>
            <person name="Lucas S."/>
            <person name="Osoegawa K."/>
            <person name="Pennacchio L.A."/>
            <person name="Salamov A.A."/>
            <person name="Satou Y."/>
            <person name="Sauka-Spengler T."/>
            <person name="Schmutz J."/>
            <person name="Shin-I T."/>
            <person name="Toyoda A."/>
            <person name="Bronner-Fraser M."/>
            <person name="Fujiyama A."/>
            <person name="Holland L.Z."/>
            <person name="Holland P.W.H."/>
            <person name="Satoh N."/>
            <person name="Rokhsar D.S."/>
        </authorList>
    </citation>
    <scope>NUCLEOTIDE SEQUENCE [LARGE SCALE GENOMIC DNA]</scope>
    <source>
        <strain evidence="9">S238N-H82</strain>
        <tissue evidence="9">Testes</tissue>
    </source>
</reference>
<feature type="domain" description="C2H2-type" evidence="8">
    <location>
        <begin position="161"/>
        <end position="188"/>
    </location>
</feature>
<comment type="subcellular location">
    <subcellularLocation>
        <location evidence="1">Nucleus</location>
    </subcellularLocation>
</comment>
<dbReference type="InterPro" id="IPR013087">
    <property type="entry name" value="Znf_C2H2_type"/>
</dbReference>
<keyword evidence="2" id="KW-0479">Metal-binding</keyword>
<dbReference type="SMART" id="SM00355">
    <property type="entry name" value="ZnF_C2H2"/>
    <property type="match status" value="7"/>
</dbReference>
<feature type="domain" description="C2H2-type" evidence="8">
    <location>
        <begin position="187"/>
        <end position="214"/>
    </location>
</feature>
<dbReference type="GO" id="GO:0005634">
    <property type="term" value="C:nucleus"/>
    <property type="evidence" value="ECO:0007669"/>
    <property type="project" value="UniProtKB-SubCell"/>
</dbReference>
<dbReference type="PROSITE" id="PS50157">
    <property type="entry name" value="ZINC_FINGER_C2H2_2"/>
    <property type="match status" value="5"/>
</dbReference>
<sequence>SKHVRRYLRRTKEPLYICPTCGTQIFTEQGAKQHAKRHTEAACKYHCVQCSKKFIVKSEYTRHACMTKGEVYKCQQCPAEFNSKQGLRLHESSHTRKTVTCKECGQQYDSSYRLRYHYKKEHESPIKKSCRFCHKELSTRSARKRHEPVCKDNDKTKPALYKCDHCSKLFRTKWNLARHTGTHTEHRECAICNKAFKNDQQLNEHMVVHTGVQCTVCKKYYKDDHSLNKHMNKHHSV</sequence>
<feature type="domain" description="C2H2-type" evidence="8">
    <location>
        <begin position="72"/>
        <end position="99"/>
    </location>
</feature>
<dbReference type="GO" id="GO:0006355">
    <property type="term" value="P:regulation of DNA-templated transcription"/>
    <property type="evidence" value="ECO:0007669"/>
    <property type="project" value="UniProtKB-ARBA"/>
</dbReference>
<dbReference type="PANTHER" id="PTHR24379">
    <property type="entry name" value="KRAB AND ZINC FINGER DOMAIN-CONTAINING"/>
    <property type="match status" value="1"/>
</dbReference>
<dbReference type="InterPro" id="IPR036236">
    <property type="entry name" value="Znf_C2H2_sf"/>
</dbReference>
<evidence type="ECO:0000256" key="4">
    <source>
        <dbReference type="ARBA" id="ARBA00022771"/>
    </source>
</evidence>
<evidence type="ECO:0000256" key="6">
    <source>
        <dbReference type="ARBA" id="ARBA00023242"/>
    </source>
</evidence>
<keyword evidence="4 7" id="KW-0863">Zinc-finger</keyword>
<dbReference type="eggNOG" id="KOG1721">
    <property type="taxonomic scope" value="Eukaryota"/>
</dbReference>
<evidence type="ECO:0000259" key="8">
    <source>
        <dbReference type="PROSITE" id="PS50157"/>
    </source>
</evidence>
<protein>
    <recommendedName>
        <fullName evidence="8">C2H2-type domain-containing protein</fullName>
    </recommendedName>
</protein>